<dbReference type="InterPro" id="IPR050679">
    <property type="entry name" value="Bact_HTH_transcr_reg"/>
</dbReference>
<dbReference type="EMBL" id="PXYW01000001">
    <property type="protein sequence ID" value="PSR35545.1"/>
    <property type="molecule type" value="Genomic_DNA"/>
</dbReference>
<gene>
    <name evidence="5" type="ORF">C7B46_00715</name>
</gene>
<dbReference type="InterPro" id="IPR036390">
    <property type="entry name" value="WH_DNA-bd_sf"/>
</dbReference>
<organism evidence="5 6">
    <name type="scientific">Sulfobacillus benefaciens</name>
    <dbReference type="NCBI Taxonomy" id="453960"/>
    <lineage>
        <taxon>Bacteria</taxon>
        <taxon>Bacillati</taxon>
        <taxon>Bacillota</taxon>
        <taxon>Clostridia</taxon>
        <taxon>Eubacteriales</taxon>
        <taxon>Clostridiales Family XVII. Incertae Sedis</taxon>
        <taxon>Sulfobacillus</taxon>
    </lineage>
</organism>
<dbReference type="SUPFAM" id="SSF64288">
    <property type="entry name" value="Chorismate lyase-like"/>
    <property type="match status" value="1"/>
</dbReference>
<accession>A0A2T2XM19</accession>
<dbReference type="InterPro" id="IPR028978">
    <property type="entry name" value="Chorismate_lyase_/UTRA_dom_sf"/>
</dbReference>
<dbReference type="Pfam" id="PF07702">
    <property type="entry name" value="UTRA"/>
    <property type="match status" value="1"/>
</dbReference>
<proteinExistence type="predicted"/>
<keyword evidence="2" id="KW-0238">DNA-binding</keyword>
<dbReference type="SMART" id="SM00866">
    <property type="entry name" value="UTRA"/>
    <property type="match status" value="1"/>
</dbReference>
<dbReference type="SUPFAM" id="SSF46785">
    <property type="entry name" value="Winged helix' DNA-binding domain"/>
    <property type="match status" value="1"/>
</dbReference>
<comment type="caution">
    <text evidence="5">The sequence shown here is derived from an EMBL/GenBank/DDBJ whole genome shotgun (WGS) entry which is preliminary data.</text>
</comment>
<name>A0A2T2XM19_9FIRM</name>
<keyword evidence="1" id="KW-0805">Transcription regulation</keyword>
<dbReference type="Proteomes" id="UP000242972">
    <property type="component" value="Unassembled WGS sequence"/>
</dbReference>
<evidence type="ECO:0000256" key="3">
    <source>
        <dbReference type="ARBA" id="ARBA00023163"/>
    </source>
</evidence>
<dbReference type="GO" id="GO:0003677">
    <property type="term" value="F:DNA binding"/>
    <property type="evidence" value="ECO:0007669"/>
    <property type="project" value="UniProtKB-KW"/>
</dbReference>
<dbReference type="InterPro" id="IPR011663">
    <property type="entry name" value="UTRA"/>
</dbReference>
<feature type="domain" description="HTH gntR-type" evidence="4">
    <location>
        <begin position="15"/>
        <end position="85"/>
    </location>
</feature>
<protein>
    <recommendedName>
        <fullName evidence="4">HTH gntR-type domain-containing protein</fullName>
    </recommendedName>
</protein>
<dbReference type="SMART" id="SM00345">
    <property type="entry name" value="HTH_GNTR"/>
    <property type="match status" value="1"/>
</dbReference>
<dbReference type="PROSITE" id="PS50949">
    <property type="entry name" value="HTH_GNTR"/>
    <property type="match status" value="1"/>
</dbReference>
<dbReference type="GO" id="GO:0045892">
    <property type="term" value="P:negative regulation of DNA-templated transcription"/>
    <property type="evidence" value="ECO:0007669"/>
    <property type="project" value="TreeGrafter"/>
</dbReference>
<evidence type="ECO:0000259" key="4">
    <source>
        <dbReference type="PROSITE" id="PS50949"/>
    </source>
</evidence>
<dbReference type="Gene3D" id="3.40.1410.10">
    <property type="entry name" value="Chorismate lyase-like"/>
    <property type="match status" value="1"/>
</dbReference>
<reference evidence="5 6" key="1">
    <citation type="journal article" date="2014" name="BMC Genomics">
        <title>Comparison of environmental and isolate Sulfobacillus genomes reveals diverse carbon, sulfur, nitrogen, and hydrogen metabolisms.</title>
        <authorList>
            <person name="Justice N.B."/>
            <person name="Norman A."/>
            <person name="Brown C.T."/>
            <person name="Singh A."/>
            <person name="Thomas B.C."/>
            <person name="Banfield J.F."/>
        </authorList>
    </citation>
    <scope>NUCLEOTIDE SEQUENCE [LARGE SCALE GENOMIC DNA]</scope>
    <source>
        <strain evidence="5">AMDSBA4</strain>
    </source>
</reference>
<evidence type="ECO:0000256" key="1">
    <source>
        <dbReference type="ARBA" id="ARBA00023015"/>
    </source>
</evidence>
<dbReference type="Gene3D" id="1.10.10.10">
    <property type="entry name" value="Winged helix-like DNA-binding domain superfamily/Winged helix DNA-binding domain"/>
    <property type="match status" value="1"/>
</dbReference>
<dbReference type="PANTHER" id="PTHR44846">
    <property type="entry name" value="MANNOSYL-D-GLYCERATE TRANSPORT/METABOLISM SYSTEM REPRESSOR MNGR-RELATED"/>
    <property type="match status" value="1"/>
</dbReference>
<dbReference type="InterPro" id="IPR036388">
    <property type="entry name" value="WH-like_DNA-bd_sf"/>
</dbReference>
<evidence type="ECO:0000313" key="6">
    <source>
        <dbReference type="Proteomes" id="UP000242972"/>
    </source>
</evidence>
<evidence type="ECO:0000256" key="2">
    <source>
        <dbReference type="ARBA" id="ARBA00023125"/>
    </source>
</evidence>
<dbReference type="GO" id="GO:0003700">
    <property type="term" value="F:DNA-binding transcription factor activity"/>
    <property type="evidence" value="ECO:0007669"/>
    <property type="project" value="InterPro"/>
</dbReference>
<dbReference type="PANTHER" id="PTHR44846:SF17">
    <property type="entry name" value="GNTR-FAMILY TRANSCRIPTIONAL REGULATOR"/>
    <property type="match status" value="1"/>
</dbReference>
<dbReference type="AlphaFoldDB" id="A0A2T2XM19"/>
<evidence type="ECO:0000313" key="5">
    <source>
        <dbReference type="EMBL" id="PSR35545.1"/>
    </source>
</evidence>
<dbReference type="PRINTS" id="PR00035">
    <property type="entry name" value="HTHGNTR"/>
</dbReference>
<dbReference type="InterPro" id="IPR000524">
    <property type="entry name" value="Tscrpt_reg_HTH_GntR"/>
</dbReference>
<sequence length="256" mass="28750">MQIWYTIVVRRLTFGDMMIQRVQWVRQSLEELISQHRPGDRLPSEESLAKTLDVSRATVRSALIALEQEGRIVRRHGLGTFVAQQRPLVRASLHHLSSVADIVRDNGYRAEVKGIDILPVTLHHPVASSLGCEDGDPGYRVTRTVYADGTPAVYLVDYLPEKFGDQIIDLRGYSDRMLSYLRSFGIVVDYAITQLSLGRAFEESAQALNISVGDPVLLLTQVAYTALQVPVVYSLGIHREGYVTYSILRHTDARKD</sequence>
<keyword evidence="3" id="KW-0804">Transcription</keyword>
<dbReference type="CDD" id="cd07377">
    <property type="entry name" value="WHTH_GntR"/>
    <property type="match status" value="1"/>
</dbReference>
<dbReference type="Pfam" id="PF00392">
    <property type="entry name" value="GntR"/>
    <property type="match status" value="1"/>
</dbReference>